<sequence length="263" mass="29765">GYTATACDGRQWYDRLFWLGVNRTPADWHKWTFDFDPEVGLQVFHNDRQVNAVDSGKTGLKGFSVFAVWGDEDQGRNQTIWLSDLSVTLGGPVNVPPIIEADPYDEKALAAETTTSRPIIVYTKANAPATPRLQDLSLKQNVSQYGITWTFRRPARVGQFVNGDWYVVGPVTIEAIDPKPLYGNEIPKRELDHMDRDRKQEHRVRNGFMLNPPAKMEVAYDSGVRNWFVPSLIQRLPVTMKPGDSLVSTISMPKNLVLHAQLR</sequence>
<dbReference type="AlphaFoldDB" id="X1EGB9"/>
<accession>X1EGB9</accession>
<proteinExistence type="predicted"/>
<organism evidence="1">
    <name type="scientific">marine sediment metagenome</name>
    <dbReference type="NCBI Taxonomy" id="412755"/>
    <lineage>
        <taxon>unclassified sequences</taxon>
        <taxon>metagenomes</taxon>
        <taxon>ecological metagenomes</taxon>
    </lineage>
</organism>
<dbReference type="EMBL" id="BART01030303">
    <property type="protein sequence ID" value="GAH16189.1"/>
    <property type="molecule type" value="Genomic_DNA"/>
</dbReference>
<feature type="non-terminal residue" evidence="1">
    <location>
        <position position="263"/>
    </location>
</feature>
<evidence type="ECO:0000313" key="1">
    <source>
        <dbReference type="EMBL" id="GAH16189.1"/>
    </source>
</evidence>
<gene>
    <name evidence="1" type="ORF">S01H4_52956</name>
</gene>
<reference evidence="1" key="1">
    <citation type="journal article" date="2014" name="Front. Microbiol.">
        <title>High frequency of phylogenetically diverse reductive dehalogenase-homologous genes in deep subseafloor sedimentary metagenomes.</title>
        <authorList>
            <person name="Kawai M."/>
            <person name="Futagami T."/>
            <person name="Toyoda A."/>
            <person name="Takaki Y."/>
            <person name="Nishi S."/>
            <person name="Hori S."/>
            <person name="Arai W."/>
            <person name="Tsubouchi T."/>
            <person name="Morono Y."/>
            <person name="Uchiyama I."/>
            <person name="Ito T."/>
            <person name="Fujiyama A."/>
            <person name="Inagaki F."/>
            <person name="Takami H."/>
        </authorList>
    </citation>
    <scope>NUCLEOTIDE SEQUENCE</scope>
    <source>
        <strain evidence="1">Expedition CK06-06</strain>
    </source>
</reference>
<feature type="non-terminal residue" evidence="1">
    <location>
        <position position="1"/>
    </location>
</feature>
<name>X1EGB9_9ZZZZ</name>
<comment type="caution">
    <text evidence="1">The sequence shown here is derived from an EMBL/GenBank/DDBJ whole genome shotgun (WGS) entry which is preliminary data.</text>
</comment>
<protein>
    <submittedName>
        <fullName evidence="1">Uncharacterized protein</fullName>
    </submittedName>
</protein>